<keyword evidence="2" id="KW-0547">Nucleotide-binding</keyword>
<feature type="region of interest" description="Disordered" evidence="4">
    <location>
        <begin position="1"/>
        <end position="23"/>
    </location>
</feature>
<dbReference type="InterPro" id="IPR017871">
    <property type="entry name" value="ABC_transporter-like_CS"/>
</dbReference>
<dbReference type="OrthoDB" id="3514167at2"/>
<keyword evidence="3 6" id="KW-0067">ATP-binding</keyword>
<keyword evidence="7" id="KW-1185">Reference proteome</keyword>
<protein>
    <submittedName>
        <fullName evidence="6">NitT/TauT family transport system ATP-binding protein</fullName>
    </submittedName>
</protein>
<evidence type="ECO:0000256" key="2">
    <source>
        <dbReference type="ARBA" id="ARBA00022741"/>
    </source>
</evidence>
<dbReference type="SMART" id="SM00382">
    <property type="entry name" value="AAA"/>
    <property type="match status" value="1"/>
</dbReference>
<dbReference type="AlphaFoldDB" id="A0A495QKN3"/>
<dbReference type="InterPro" id="IPR003593">
    <property type="entry name" value="AAA+_ATPase"/>
</dbReference>
<evidence type="ECO:0000313" key="7">
    <source>
        <dbReference type="Proteomes" id="UP000274601"/>
    </source>
</evidence>
<dbReference type="RefSeq" id="WP_121435711.1">
    <property type="nucleotide sequence ID" value="NZ_RBWU01000004.1"/>
</dbReference>
<feature type="domain" description="ABC transporter" evidence="5">
    <location>
        <begin position="27"/>
        <end position="255"/>
    </location>
</feature>
<organism evidence="6 7">
    <name type="scientific">Actinomadura pelletieri DSM 43383</name>
    <dbReference type="NCBI Taxonomy" id="1120940"/>
    <lineage>
        <taxon>Bacteria</taxon>
        <taxon>Bacillati</taxon>
        <taxon>Actinomycetota</taxon>
        <taxon>Actinomycetes</taxon>
        <taxon>Streptosporangiales</taxon>
        <taxon>Thermomonosporaceae</taxon>
        <taxon>Actinomadura</taxon>
    </lineage>
</organism>
<keyword evidence="1" id="KW-0813">Transport</keyword>
<dbReference type="PANTHER" id="PTHR42788:SF13">
    <property type="entry name" value="ALIPHATIC SULFONATES IMPORT ATP-BINDING PROTEIN SSUB"/>
    <property type="match status" value="1"/>
</dbReference>
<dbReference type="InterPro" id="IPR027417">
    <property type="entry name" value="P-loop_NTPase"/>
</dbReference>
<dbReference type="Proteomes" id="UP000274601">
    <property type="component" value="Unassembled WGS sequence"/>
</dbReference>
<dbReference type="InterPro" id="IPR003439">
    <property type="entry name" value="ABC_transporter-like_ATP-bd"/>
</dbReference>
<evidence type="ECO:0000256" key="3">
    <source>
        <dbReference type="ARBA" id="ARBA00022840"/>
    </source>
</evidence>
<proteinExistence type="predicted"/>
<sequence>MTASDTAKAPDTTTSTPAAAPGDEAAVSVTGLLHDFSGGHRALDGVDLDVRRGEFLSIVGPSGCGKSTLLSFIAGLARPSAGTVTTLGGTPEQTRPRIGFVFQRDALLPWRTALDNVALPLRLRGTPRREARATAAEWLERVGLPRAGARYPRQLSGGMRKRVAIAATLAYRPELLLMDEPFSALDVQTRLAMENDLLTLWAEQRSTVVFVTHDLEEAVGLSDRVALLSASPGRIVATYDVPIERPRDLLELRFEPSFRETSETIWHDLRREVARAENDPTQGEDRP</sequence>
<feature type="compositionally biased region" description="Low complexity" evidence="4">
    <location>
        <begin position="1"/>
        <end position="21"/>
    </location>
</feature>
<dbReference type="Pfam" id="PF00005">
    <property type="entry name" value="ABC_tran"/>
    <property type="match status" value="1"/>
</dbReference>
<dbReference type="CDD" id="cd03293">
    <property type="entry name" value="ABC_NrtD_SsuB_transporters"/>
    <property type="match status" value="1"/>
</dbReference>
<gene>
    <name evidence="6" type="ORF">BZB76_3841</name>
</gene>
<dbReference type="PROSITE" id="PS00211">
    <property type="entry name" value="ABC_TRANSPORTER_1"/>
    <property type="match status" value="1"/>
</dbReference>
<dbReference type="GO" id="GO:0005524">
    <property type="term" value="F:ATP binding"/>
    <property type="evidence" value="ECO:0007669"/>
    <property type="project" value="UniProtKB-KW"/>
</dbReference>
<dbReference type="Gene3D" id="3.40.50.300">
    <property type="entry name" value="P-loop containing nucleotide triphosphate hydrolases"/>
    <property type="match status" value="1"/>
</dbReference>
<name>A0A495QKN3_9ACTN</name>
<dbReference type="PROSITE" id="PS50893">
    <property type="entry name" value="ABC_TRANSPORTER_2"/>
    <property type="match status" value="1"/>
</dbReference>
<evidence type="ECO:0000256" key="1">
    <source>
        <dbReference type="ARBA" id="ARBA00022448"/>
    </source>
</evidence>
<evidence type="ECO:0000259" key="5">
    <source>
        <dbReference type="PROSITE" id="PS50893"/>
    </source>
</evidence>
<reference evidence="6 7" key="1">
    <citation type="submission" date="2018-10" db="EMBL/GenBank/DDBJ databases">
        <title>Genomic Encyclopedia of Archaeal and Bacterial Type Strains, Phase II (KMG-II): from individual species to whole genera.</title>
        <authorList>
            <person name="Goeker M."/>
        </authorList>
    </citation>
    <scope>NUCLEOTIDE SEQUENCE [LARGE SCALE GENOMIC DNA]</scope>
    <source>
        <strain evidence="6 7">DSM 43383</strain>
    </source>
</reference>
<comment type="caution">
    <text evidence="6">The sequence shown here is derived from an EMBL/GenBank/DDBJ whole genome shotgun (WGS) entry which is preliminary data.</text>
</comment>
<dbReference type="InterPro" id="IPR050166">
    <property type="entry name" value="ABC_transporter_ATP-bind"/>
</dbReference>
<accession>A0A495QKN3</accession>
<dbReference type="PANTHER" id="PTHR42788">
    <property type="entry name" value="TAURINE IMPORT ATP-BINDING PROTEIN-RELATED"/>
    <property type="match status" value="1"/>
</dbReference>
<evidence type="ECO:0000313" key="6">
    <source>
        <dbReference type="EMBL" id="RKS73157.1"/>
    </source>
</evidence>
<dbReference type="SUPFAM" id="SSF52540">
    <property type="entry name" value="P-loop containing nucleoside triphosphate hydrolases"/>
    <property type="match status" value="1"/>
</dbReference>
<dbReference type="EMBL" id="RBWU01000004">
    <property type="protein sequence ID" value="RKS73157.1"/>
    <property type="molecule type" value="Genomic_DNA"/>
</dbReference>
<evidence type="ECO:0000256" key="4">
    <source>
        <dbReference type="SAM" id="MobiDB-lite"/>
    </source>
</evidence>
<dbReference type="GO" id="GO:0016887">
    <property type="term" value="F:ATP hydrolysis activity"/>
    <property type="evidence" value="ECO:0007669"/>
    <property type="project" value="InterPro"/>
</dbReference>